<comment type="caution">
    <text evidence="2">The sequence shown here is derived from an EMBL/GenBank/DDBJ whole genome shotgun (WGS) entry which is preliminary data.</text>
</comment>
<name>A0ABQ4ZDW7_9ASTR</name>
<dbReference type="Proteomes" id="UP001151760">
    <property type="component" value="Unassembled WGS sequence"/>
</dbReference>
<accession>A0ABQ4ZDW7</accession>
<feature type="region of interest" description="Disordered" evidence="1">
    <location>
        <begin position="143"/>
        <end position="166"/>
    </location>
</feature>
<gene>
    <name evidence="2" type="ORF">Tco_0770941</name>
</gene>
<sequence length="474" mass="53554">MARSNDENPPPPPETSTQQAPHTMSTIKFPILKKGEYDIWAMKSEHYLSHTDFPIWEVIQKGNGPMTDAKEMWDAIKSRFGGNDESKKMQKYILKQQFEGFSVSNSEGLHKGYDSVFESDVKGSTGSSSSVQNVAFVSSESTSSTNDVSTAYGVSTSSGYNSQRENSSSYTDELMYSFFANQSSGPQLDHEDLEQLDEFDLEEMDLKWQVAMISIRLKKFYKKTGRRLQFDAKEPVGFDKTKEEPKALVTLDGEGVDWTGHAEDEQENFALMAYNNSDSDTEMSAKDKSGLGYGNQVKTIKFLQNDLGKYMLQGPDREVNSMFTYGPNRSKPSEIVYPKTQETVKEQNTYSPSLKADKRYWNGLMSKKLGLGYGFTKKAFKYCYTKSLQSRAETSTARKVNTARPIVNEIRLRNKFYKSHSPIRRPFNRTTTPKANFSNQKVNTTEVKAVSAVGGKRETAVKPSAGCNWRPKRH</sequence>
<reference evidence="2" key="1">
    <citation type="journal article" date="2022" name="Int. J. Mol. Sci.">
        <title>Draft Genome of Tanacetum Coccineum: Genomic Comparison of Closely Related Tanacetum-Family Plants.</title>
        <authorList>
            <person name="Yamashiro T."/>
            <person name="Shiraishi A."/>
            <person name="Nakayama K."/>
            <person name="Satake H."/>
        </authorList>
    </citation>
    <scope>NUCLEOTIDE SEQUENCE</scope>
</reference>
<keyword evidence="3" id="KW-1185">Reference proteome</keyword>
<feature type="compositionally biased region" description="Polar residues" evidence="1">
    <location>
        <begin position="15"/>
        <end position="25"/>
    </location>
</feature>
<dbReference type="EMBL" id="BQNB010011263">
    <property type="protein sequence ID" value="GJS88305.1"/>
    <property type="molecule type" value="Genomic_DNA"/>
</dbReference>
<evidence type="ECO:0000313" key="3">
    <source>
        <dbReference type="Proteomes" id="UP001151760"/>
    </source>
</evidence>
<proteinExistence type="predicted"/>
<organism evidence="2 3">
    <name type="scientific">Tanacetum coccineum</name>
    <dbReference type="NCBI Taxonomy" id="301880"/>
    <lineage>
        <taxon>Eukaryota</taxon>
        <taxon>Viridiplantae</taxon>
        <taxon>Streptophyta</taxon>
        <taxon>Embryophyta</taxon>
        <taxon>Tracheophyta</taxon>
        <taxon>Spermatophyta</taxon>
        <taxon>Magnoliopsida</taxon>
        <taxon>eudicotyledons</taxon>
        <taxon>Gunneridae</taxon>
        <taxon>Pentapetalae</taxon>
        <taxon>asterids</taxon>
        <taxon>campanulids</taxon>
        <taxon>Asterales</taxon>
        <taxon>Asteraceae</taxon>
        <taxon>Asteroideae</taxon>
        <taxon>Anthemideae</taxon>
        <taxon>Anthemidinae</taxon>
        <taxon>Tanacetum</taxon>
    </lineage>
</organism>
<feature type="compositionally biased region" description="Polar residues" evidence="1">
    <location>
        <begin position="152"/>
        <end position="166"/>
    </location>
</feature>
<evidence type="ECO:0000256" key="1">
    <source>
        <dbReference type="SAM" id="MobiDB-lite"/>
    </source>
</evidence>
<protein>
    <submittedName>
        <fullName evidence="2">Uncharacterized protein</fullName>
    </submittedName>
</protein>
<feature type="region of interest" description="Disordered" evidence="1">
    <location>
        <begin position="1"/>
        <end position="25"/>
    </location>
</feature>
<reference evidence="2" key="2">
    <citation type="submission" date="2022-01" db="EMBL/GenBank/DDBJ databases">
        <authorList>
            <person name="Yamashiro T."/>
            <person name="Shiraishi A."/>
            <person name="Satake H."/>
            <person name="Nakayama K."/>
        </authorList>
    </citation>
    <scope>NUCLEOTIDE SEQUENCE</scope>
</reference>
<evidence type="ECO:0000313" key="2">
    <source>
        <dbReference type="EMBL" id="GJS88305.1"/>
    </source>
</evidence>